<feature type="signal peptide" evidence="1">
    <location>
        <begin position="1"/>
        <end position="19"/>
    </location>
</feature>
<dbReference type="EMBL" id="JAAHCF010000651">
    <property type="protein sequence ID" value="KAK8142559.1"/>
    <property type="molecule type" value="Genomic_DNA"/>
</dbReference>
<feature type="chain" id="PRO_5043340068" evidence="1">
    <location>
        <begin position="20"/>
        <end position="76"/>
    </location>
</feature>
<comment type="caution">
    <text evidence="2">The sequence shown here is derived from an EMBL/GenBank/DDBJ whole genome shotgun (WGS) entry which is preliminary data.</text>
</comment>
<reference evidence="2 3" key="1">
    <citation type="submission" date="2020-02" db="EMBL/GenBank/DDBJ databases">
        <title>Comparative genomics of the hypocrealean fungal genus Beauvera.</title>
        <authorList>
            <person name="Showalter D.N."/>
            <person name="Bushley K.E."/>
            <person name="Rehner S.A."/>
        </authorList>
    </citation>
    <scope>NUCLEOTIDE SEQUENCE [LARGE SCALE GENOMIC DNA]</scope>
    <source>
        <strain evidence="2 3">ARSEF4384</strain>
    </source>
</reference>
<evidence type="ECO:0000313" key="2">
    <source>
        <dbReference type="EMBL" id="KAK8142559.1"/>
    </source>
</evidence>
<sequence length="76" mass="8305">MRATSALFFLTALVGGIHAQDENNAAQAIVGTFDTFRDNQCRTGGSGTTIRTPDQRGRLPYNAKSIKAYIQQRNCV</sequence>
<name>A0AAW0RK48_9HYPO</name>
<gene>
    <name evidence="2" type="ORF">G3M48_008587</name>
</gene>
<feature type="non-terminal residue" evidence="2">
    <location>
        <position position="76"/>
    </location>
</feature>
<dbReference type="AlphaFoldDB" id="A0AAW0RK48"/>
<dbReference type="Proteomes" id="UP001397290">
    <property type="component" value="Unassembled WGS sequence"/>
</dbReference>
<evidence type="ECO:0000256" key="1">
    <source>
        <dbReference type="SAM" id="SignalP"/>
    </source>
</evidence>
<accession>A0AAW0RK48</accession>
<proteinExistence type="predicted"/>
<keyword evidence="1" id="KW-0732">Signal</keyword>
<protein>
    <submittedName>
        <fullName evidence="2">Uncharacterized protein</fullName>
    </submittedName>
</protein>
<evidence type="ECO:0000313" key="3">
    <source>
        <dbReference type="Proteomes" id="UP001397290"/>
    </source>
</evidence>
<keyword evidence="3" id="KW-1185">Reference proteome</keyword>
<organism evidence="2 3">
    <name type="scientific">Beauveria asiatica</name>
    <dbReference type="NCBI Taxonomy" id="1069075"/>
    <lineage>
        <taxon>Eukaryota</taxon>
        <taxon>Fungi</taxon>
        <taxon>Dikarya</taxon>
        <taxon>Ascomycota</taxon>
        <taxon>Pezizomycotina</taxon>
        <taxon>Sordariomycetes</taxon>
        <taxon>Hypocreomycetidae</taxon>
        <taxon>Hypocreales</taxon>
        <taxon>Cordycipitaceae</taxon>
        <taxon>Beauveria</taxon>
    </lineage>
</organism>